<comment type="caution">
    <text evidence="4">The sequence shown here is derived from an EMBL/GenBank/DDBJ whole genome shotgun (WGS) entry which is preliminary data.</text>
</comment>
<evidence type="ECO:0000259" key="3">
    <source>
        <dbReference type="Pfam" id="PF13600"/>
    </source>
</evidence>
<reference evidence="4 5" key="1">
    <citation type="journal article" date="2020" name="ISME J.">
        <title>Comparative genomics reveals insights into cyanobacterial evolution and habitat adaptation.</title>
        <authorList>
            <person name="Chen M.Y."/>
            <person name="Teng W.K."/>
            <person name="Zhao L."/>
            <person name="Hu C.X."/>
            <person name="Zhou Y.K."/>
            <person name="Han B.P."/>
            <person name="Song L.R."/>
            <person name="Shu W.S."/>
        </authorList>
    </citation>
    <scope>NUCLEOTIDE SEQUENCE [LARGE SCALE GENOMIC DNA]</scope>
    <source>
        <strain evidence="4 5">FACHB-838</strain>
    </source>
</reference>
<dbReference type="RefSeq" id="WP_190938856.1">
    <property type="nucleotide sequence ID" value="NZ_JACJSI010000001.1"/>
</dbReference>
<dbReference type="InterPro" id="IPR025554">
    <property type="entry name" value="DUF4140"/>
</dbReference>
<keyword evidence="1" id="KW-0175">Coiled coil</keyword>
<dbReference type="Pfam" id="PF13598">
    <property type="entry name" value="DUF4139"/>
    <property type="match status" value="1"/>
</dbReference>
<organism evidence="4 5">
    <name type="scientific">Nostoc flagelliforme FACHB-838</name>
    <dbReference type="NCBI Taxonomy" id="2692904"/>
    <lineage>
        <taxon>Bacteria</taxon>
        <taxon>Bacillati</taxon>
        <taxon>Cyanobacteriota</taxon>
        <taxon>Cyanophyceae</taxon>
        <taxon>Nostocales</taxon>
        <taxon>Nostocaceae</taxon>
        <taxon>Nostoc</taxon>
    </lineage>
</organism>
<gene>
    <name evidence="4" type="ORF">H6G97_00835</name>
</gene>
<dbReference type="EMBL" id="JACJSI010000001">
    <property type="protein sequence ID" value="MBD2528179.1"/>
    <property type="molecule type" value="Genomic_DNA"/>
</dbReference>
<dbReference type="NCBIfam" id="TIGR02231">
    <property type="entry name" value="mucoidy inhibitor MuiA family protein"/>
    <property type="match status" value="1"/>
</dbReference>
<dbReference type="Proteomes" id="UP000623440">
    <property type="component" value="Unassembled WGS sequence"/>
</dbReference>
<dbReference type="PANTHER" id="PTHR31005">
    <property type="entry name" value="DUF4139 DOMAIN-CONTAINING PROTEIN"/>
    <property type="match status" value="1"/>
</dbReference>
<protein>
    <submittedName>
        <fullName evidence="4">Mucoidy inhibitor MuiA family protein</fullName>
    </submittedName>
</protein>
<evidence type="ECO:0000313" key="5">
    <source>
        <dbReference type="Proteomes" id="UP000623440"/>
    </source>
</evidence>
<dbReference type="InterPro" id="IPR037291">
    <property type="entry name" value="DUF4139"/>
</dbReference>
<feature type="domain" description="DUF4140" evidence="3">
    <location>
        <begin position="20"/>
        <end position="118"/>
    </location>
</feature>
<feature type="coiled-coil region" evidence="1">
    <location>
        <begin position="88"/>
        <end position="115"/>
    </location>
</feature>
<evidence type="ECO:0000259" key="2">
    <source>
        <dbReference type="Pfam" id="PF13598"/>
    </source>
</evidence>
<dbReference type="PANTHER" id="PTHR31005:SF8">
    <property type="entry name" value="DUF4139 DOMAIN-CONTAINING PROTEIN"/>
    <property type="match status" value="1"/>
</dbReference>
<dbReference type="Pfam" id="PF13600">
    <property type="entry name" value="DUF4140"/>
    <property type="match status" value="1"/>
</dbReference>
<proteinExistence type="predicted"/>
<evidence type="ECO:0000256" key="1">
    <source>
        <dbReference type="SAM" id="Coils"/>
    </source>
</evidence>
<dbReference type="InterPro" id="IPR011935">
    <property type="entry name" value="CHP02231"/>
</dbReference>
<evidence type="ECO:0000313" key="4">
    <source>
        <dbReference type="EMBL" id="MBD2528179.1"/>
    </source>
</evidence>
<keyword evidence="5" id="KW-1185">Reference proteome</keyword>
<sequence>MVNPELPSWRKTVQSEIVAVTVYADRALVTRRGVVDLTGIEQELVITPVPMTLETESIRVSGKGTVEVRLLGVSSDRIYTTEPVAERVAHLTRQIEQLEAEKRHLQAQVDALALQSSFIAGLREKTEEPFAQSLSRKNLSLSETLDFLNFLGSQYSEYAIASGECKTQQQELDKQLQALHTSLQIIQTPHPKESFSLVVAVEVAGEGEFELEVSYIVNRASWNPLYDLRFSTTSDIVHLSYLAEITQSTGEDWIGANLTLSTAKPGLGTLPPKLEPWYIDTPFPQRVRRSRLAAAQPPLLPSIPELPASAARTDWQEEDEVAEDILIPAETVTAEVSKKGSVVTFKLNTGGNIPSDGAPHKTTIFNDNYPCSFDYVAMPRLVSFAYLQANVKNSSNGTTLLPGKANIFRDNVFIGTTQLENIAPGEEFKLNLGIDEGLKIERDLVERLVDKRLISNQRRTTYSYRLLITNLIDKEVNLEVTEQLPVSRNEQIKVRLSRSNPQIQLGEMGVLEWQLTLPPQERRDIYYQFNVEHPPELMVVGLDI</sequence>
<name>A0ABR8DI41_9NOSO</name>
<accession>A0ABR8DI41</accession>
<feature type="domain" description="DUF4139" evidence="2">
    <location>
        <begin position="211"/>
        <end position="534"/>
    </location>
</feature>